<evidence type="ECO:0000313" key="1">
    <source>
        <dbReference type="EMBL" id="QJA47172.1"/>
    </source>
</evidence>
<dbReference type="EMBL" id="MT144923">
    <property type="protein sequence ID" value="QJI01436.1"/>
    <property type="molecule type" value="Genomic_DNA"/>
</dbReference>
<accession>A0A6H1ZI70</accession>
<reference evidence="1" key="1">
    <citation type="submission" date="2020-03" db="EMBL/GenBank/DDBJ databases">
        <title>The deep terrestrial virosphere.</title>
        <authorList>
            <person name="Holmfeldt K."/>
            <person name="Nilsson E."/>
            <person name="Simone D."/>
            <person name="Lopez-Fernandez M."/>
            <person name="Wu X."/>
            <person name="de Brujin I."/>
            <person name="Lundin D."/>
            <person name="Andersson A."/>
            <person name="Bertilsson S."/>
            <person name="Dopson M."/>
        </authorList>
    </citation>
    <scope>NUCLEOTIDE SEQUENCE</scope>
    <source>
        <strain evidence="3">MM415A00172</strain>
        <strain evidence="2">MM415B00296</strain>
        <strain evidence="1">TM448A00615</strain>
        <strain evidence="4">TM448B02541</strain>
    </source>
</reference>
<name>A0A6H1ZI70_9ZZZZ</name>
<evidence type="ECO:0000313" key="4">
    <source>
        <dbReference type="EMBL" id="QJI01436.1"/>
    </source>
</evidence>
<dbReference type="AlphaFoldDB" id="A0A6H1ZI70"/>
<evidence type="ECO:0000313" key="2">
    <source>
        <dbReference type="EMBL" id="QJA67126.1"/>
    </source>
</evidence>
<dbReference type="EMBL" id="MT141566">
    <property type="protein sequence ID" value="QJA67126.1"/>
    <property type="molecule type" value="Genomic_DNA"/>
</dbReference>
<organism evidence="1">
    <name type="scientific">viral metagenome</name>
    <dbReference type="NCBI Taxonomy" id="1070528"/>
    <lineage>
        <taxon>unclassified sequences</taxon>
        <taxon>metagenomes</taxon>
        <taxon>organismal metagenomes</taxon>
    </lineage>
</organism>
<proteinExistence type="predicted"/>
<gene>
    <name evidence="3" type="ORF">MM415A00172_0036</name>
    <name evidence="2" type="ORF">MM415B00296_0032</name>
    <name evidence="1" type="ORF">TM448A00615_0011</name>
    <name evidence="4" type="ORF">TM448B02541_0008</name>
</gene>
<evidence type="ECO:0000313" key="3">
    <source>
        <dbReference type="EMBL" id="QJA84692.1"/>
    </source>
</evidence>
<dbReference type="EMBL" id="MT142533">
    <property type="protein sequence ID" value="QJA84692.1"/>
    <property type="molecule type" value="Genomic_DNA"/>
</dbReference>
<dbReference type="EMBL" id="MT144034">
    <property type="protein sequence ID" value="QJA47172.1"/>
    <property type="molecule type" value="Genomic_DNA"/>
</dbReference>
<protein>
    <submittedName>
        <fullName evidence="1">Uncharacterized protein</fullName>
    </submittedName>
</protein>
<sequence>MTKPVPPITWAAFAAYKAEMLKFMNHRVSYEGLRVRSEAWPITGDYTFVIDENTPVYVRDGVSYQVHNLDGDRVNVPNLAAAISSEEAFLNANITEAIALFVVEDGPTWLATNDFVPVGEEL</sequence>